<comment type="similarity">
    <text evidence="4">Belongs to the flavin monoamine oxidase family.</text>
</comment>
<protein>
    <recommendedName>
        <fullName evidence="4">Amine oxidase</fullName>
        <ecNumber evidence="4">1.4.3.-</ecNumber>
    </recommendedName>
</protein>
<dbReference type="Proteomes" id="UP000189580">
    <property type="component" value="Chromosome c"/>
</dbReference>
<dbReference type="OrthoDB" id="5046242at2759"/>
<comment type="cofactor">
    <cofactor evidence="1 4">
        <name>FAD</name>
        <dbReference type="ChEBI" id="CHEBI:57692"/>
    </cofactor>
</comment>
<keyword evidence="2 4" id="KW-0560">Oxidoreductase</keyword>
<dbReference type="InterPro" id="IPR001613">
    <property type="entry name" value="Flavin_amine_oxidase"/>
</dbReference>
<dbReference type="InterPro" id="IPR050281">
    <property type="entry name" value="Flavin_monoamine_oxidase"/>
</dbReference>
<dbReference type="Gene3D" id="3.90.660.10">
    <property type="match status" value="1"/>
</dbReference>
<reference evidence="6 7" key="1">
    <citation type="submission" date="2016-02" db="EMBL/GenBank/DDBJ databases">
        <title>Complete genome sequence and transcriptome regulation of the pentose utilising yeast Sugiyamaella lignohabitans.</title>
        <authorList>
            <person name="Bellasio M."/>
            <person name="Peymann A."/>
            <person name="Valli M."/>
            <person name="Sipitzky M."/>
            <person name="Graf A."/>
            <person name="Sauer M."/>
            <person name="Marx H."/>
            <person name="Mattanovich D."/>
        </authorList>
    </citation>
    <scope>NUCLEOTIDE SEQUENCE [LARGE SCALE GENOMIC DNA]</scope>
    <source>
        <strain evidence="6 7">CBS 10342</strain>
    </source>
</reference>
<keyword evidence="4" id="KW-0285">Flavoprotein</keyword>
<dbReference type="KEGG" id="slb:AWJ20_4168"/>
<dbReference type="SUPFAM" id="SSF54373">
    <property type="entry name" value="FAD-linked reductases, C-terminal domain"/>
    <property type="match status" value="1"/>
</dbReference>
<evidence type="ECO:0000256" key="3">
    <source>
        <dbReference type="PIRSR" id="PIRSR601613-1"/>
    </source>
</evidence>
<proteinExistence type="inferred from homology"/>
<feature type="domain" description="Amine oxidase" evidence="5">
    <location>
        <begin position="15"/>
        <end position="429"/>
    </location>
</feature>
<dbReference type="GO" id="GO:0016491">
    <property type="term" value="F:oxidoreductase activity"/>
    <property type="evidence" value="ECO:0007669"/>
    <property type="project" value="UniProtKB-KW"/>
</dbReference>
<keyword evidence="7" id="KW-1185">Reference proteome</keyword>
<dbReference type="GeneID" id="30036270"/>
<accession>A0A167C8N9</accession>
<evidence type="ECO:0000313" key="7">
    <source>
        <dbReference type="Proteomes" id="UP000189580"/>
    </source>
</evidence>
<evidence type="ECO:0000313" key="6">
    <source>
        <dbReference type="EMBL" id="ANB11362.1"/>
    </source>
</evidence>
<sequence>MVAKELDVIVVGAGIGGIAAASELAKNGLKVVVLEARDRLGGRLFTDRKSGSKPYELGCSWLHESVDNPLLKIALDNDIKVTYDDGSIAFYDKNGPLDGSKELGPAASDFNAFASIYFADHSEDISYGELINLFIKQHPTLTQVQKEEVPALLEFPQVGKGLESSQLSGKLAFNGGGKGRDLAVPGGYDAIYNAIKKPIGDENIILNSPVESVETDNEKGTVRVHTAGGDVYTAKYAIITAPLGVLKHNDIKFIPQLPTSLTQAIESGAVGNTGKVYFEFDEVFWPADVDKILFAGEPIPVVISNWYKYNGEKKHPGLYLITPPPLTAKLEQDHTLAFDALKPVLEALRTDKSKPVPTPTKVTTSKWSVDPYSRGSYATYTVGYDLDKAVGAFETGAGHVRFAGEHTILRGASFTHGAYRSGLREAAFILKQLKSRL</sequence>
<feature type="binding site" evidence="3">
    <location>
        <begin position="35"/>
        <end position="36"/>
    </location>
    <ligand>
        <name>FAD</name>
        <dbReference type="ChEBI" id="CHEBI:57692"/>
    </ligand>
</feature>
<dbReference type="PRINTS" id="PR00757">
    <property type="entry name" value="AMINEOXDASEF"/>
</dbReference>
<dbReference type="EC" id="1.4.3.-" evidence="4"/>
<dbReference type="InterPro" id="IPR036188">
    <property type="entry name" value="FAD/NAD-bd_sf"/>
</dbReference>
<gene>
    <name evidence="6" type="primary">FMS1</name>
    <name evidence="6" type="ORF">AWJ20_4168</name>
</gene>
<dbReference type="RefSeq" id="XP_018733839.1">
    <property type="nucleotide sequence ID" value="XM_018881228.1"/>
</dbReference>
<dbReference type="EMBL" id="CP014500">
    <property type="protein sequence ID" value="ANB11362.1"/>
    <property type="molecule type" value="Genomic_DNA"/>
</dbReference>
<evidence type="ECO:0000256" key="2">
    <source>
        <dbReference type="ARBA" id="ARBA00023002"/>
    </source>
</evidence>
<dbReference type="PANTHER" id="PTHR10742:SF410">
    <property type="entry name" value="LYSINE-SPECIFIC HISTONE DEMETHYLASE 2"/>
    <property type="match status" value="1"/>
</dbReference>
<dbReference type="Pfam" id="PF01593">
    <property type="entry name" value="Amino_oxidase"/>
    <property type="match status" value="1"/>
</dbReference>
<feature type="binding site" evidence="3">
    <location>
        <position position="210"/>
    </location>
    <ligand>
        <name>FAD</name>
        <dbReference type="ChEBI" id="CHEBI:57692"/>
    </ligand>
</feature>
<organism evidence="6 7">
    <name type="scientific">Sugiyamaella lignohabitans</name>
    <dbReference type="NCBI Taxonomy" id="796027"/>
    <lineage>
        <taxon>Eukaryota</taxon>
        <taxon>Fungi</taxon>
        <taxon>Dikarya</taxon>
        <taxon>Ascomycota</taxon>
        <taxon>Saccharomycotina</taxon>
        <taxon>Dipodascomycetes</taxon>
        <taxon>Dipodascales</taxon>
        <taxon>Trichomonascaceae</taxon>
        <taxon>Sugiyamaella</taxon>
    </lineage>
</organism>
<name>A0A167C8N9_9ASCO</name>
<dbReference type="InterPro" id="IPR002937">
    <property type="entry name" value="Amino_oxidase"/>
</dbReference>
<evidence type="ECO:0000256" key="4">
    <source>
        <dbReference type="RuleBase" id="RU362067"/>
    </source>
</evidence>
<dbReference type="SUPFAM" id="SSF51905">
    <property type="entry name" value="FAD/NAD(P)-binding domain"/>
    <property type="match status" value="1"/>
</dbReference>
<keyword evidence="4" id="KW-0274">FAD</keyword>
<evidence type="ECO:0000259" key="5">
    <source>
        <dbReference type="Pfam" id="PF01593"/>
    </source>
</evidence>
<dbReference type="Gene3D" id="3.50.50.60">
    <property type="entry name" value="FAD/NAD(P)-binding domain"/>
    <property type="match status" value="1"/>
</dbReference>
<evidence type="ECO:0000256" key="1">
    <source>
        <dbReference type="ARBA" id="ARBA00001974"/>
    </source>
</evidence>
<dbReference type="PANTHER" id="PTHR10742">
    <property type="entry name" value="FLAVIN MONOAMINE OXIDASE"/>
    <property type="match status" value="1"/>
</dbReference>
<dbReference type="AlphaFoldDB" id="A0A167C8N9"/>